<gene>
    <name evidence="2" type="ORF">SAMN04487834_101527</name>
</gene>
<sequence length="288" mass="30938">MISCYYDIVLRKRKGWKNIMKKQFKVLARLVTTAVMAAALSGCSSQGAGKKKTPEKKISLSEKAKTLTEGESFTLMVKNGSEKMDAKSKNPSIAALEKVAKTKADYKVTAVKAGETEIVFKKDSKTYSCKVTVNAKPVSVDKTTVQSSQNKVSQSQPSNTNNGTSTGSSTQASGSSSHNAAISKSQSKNSVQSSNTPRKTNTPSNASRNRSNASSNRRTPSTQSSQNNNARQSQSKSGRSSGSSGNSVTTRETKRTYNNPSDPEHSGYVSDYEGFSGHDDWTAIDDND</sequence>
<dbReference type="EMBL" id="FNYK01000015">
    <property type="protein sequence ID" value="SEI66316.1"/>
    <property type="molecule type" value="Genomic_DNA"/>
</dbReference>
<keyword evidence="3" id="KW-1185">Reference proteome</keyword>
<evidence type="ECO:0000313" key="2">
    <source>
        <dbReference type="EMBL" id="SEI66316.1"/>
    </source>
</evidence>
<dbReference type="Proteomes" id="UP000183028">
    <property type="component" value="Unassembled WGS sequence"/>
</dbReference>
<name>A0A1H6SHC7_9FIRM</name>
<dbReference type="AlphaFoldDB" id="A0A1H6SHC7"/>
<protein>
    <recommendedName>
        <fullName evidence="4">Ig-like domain (Group 2)</fullName>
    </recommendedName>
</protein>
<evidence type="ECO:0000313" key="3">
    <source>
        <dbReference type="Proteomes" id="UP000183028"/>
    </source>
</evidence>
<evidence type="ECO:0000256" key="1">
    <source>
        <dbReference type="SAM" id="MobiDB-lite"/>
    </source>
</evidence>
<accession>A0A1H6SHC7</accession>
<evidence type="ECO:0008006" key="4">
    <source>
        <dbReference type="Google" id="ProtNLM"/>
    </source>
</evidence>
<dbReference type="Gene3D" id="2.60.40.1080">
    <property type="match status" value="1"/>
</dbReference>
<proteinExistence type="predicted"/>
<feature type="compositionally biased region" description="Low complexity" evidence="1">
    <location>
        <begin position="145"/>
        <end position="247"/>
    </location>
</feature>
<reference evidence="3" key="1">
    <citation type="submission" date="2016-10" db="EMBL/GenBank/DDBJ databases">
        <authorList>
            <person name="Varghese N."/>
        </authorList>
    </citation>
    <scope>NUCLEOTIDE SEQUENCE [LARGE SCALE GENOMIC DNA]</scope>
    <source>
        <strain evidence="3">DSM 20406</strain>
    </source>
</reference>
<feature type="region of interest" description="Disordered" evidence="1">
    <location>
        <begin position="140"/>
        <end position="288"/>
    </location>
</feature>
<organism evidence="2 3">
    <name type="scientific">Sharpea azabuensis</name>
    <dbReference type="NCBI Taxonomy" id="322505"/>
    <lineage>
        <taxon>Bacteria</taxon>
        <taxon>Bacillati</taxon>
        <taxon>Bacillota</taxon>
        <taxon>Erysipelotrichia</taxon>
        <taxon>Erysipelotrichales</taxon>
        <taxon>Coprobacillaceae</taxon>
        <taxon>Sharpea</taxon>
    </lineage>
</organism>